<organism evidence="4 5">
    <name type="scientific">Chlamydomonas schloesseri</name>
    <dbReference type="NCBI Taxonomy" id="2026947"/>
    <lineage>
        <taxon>Eukaryota</taxon>
        <taxon>Viridiplantae</taxon>
        <taxon>Chlorophyta</taxon>
        <taxon>core chlorophytes</taxon>
        <taxon>Chlorophyceae</taxon>
        <taxon>CS clade</taxon>
        <taxon>Chlamydomonadales</taxon>
        <taxon>Chlamydomonadaceae</taxon>
        <taxon>Chlamydomonas</taxon>
    </lineage>
</organism>
<proteinExistence type="predicted"/>
<feature type="transmembrane region" description="Helical" evidence="3">
    <location>
        <begin position="269"/>
        <end position="291"/>
    </location>
</feature>
<comment type="caution">
    <text evidence="4">The sequence shown here is derived from an EMBL/GenBank/DDBJ whole genome shotgun (WGS) entry which is preliminary data.</text>
</comment>
<evidence type="ECO:0000256" key="2">
    <source>
        <dbReference type="SAM" id="MobiDB-lite"/>
    </source>
</evidence>
<evidence type="ECO:0000256" key="1">
    <source>
        <dbReference type="SAM" id="Coils"/>
    </source>
</evidence>
<protein>
    <submittedName>
        <fullName evidence="4">Uncharacterized protein</fullName>
    </submittedName>
</protein>
<feature type="transmembrane region" description="Helical" evidence="3">
    <location>
        <begin position="189"/>
        <end position="209"/>
    </location>
</feature>
<feature type="compositionally biased region" description="Low complexity" evidence="2">
    <location>
        <begin position="139"/>
        <end position="156"/>
    </location>
</feature>
<keyword evidence="1" id="KW-0175">Coiled coil</keyword>
<keyword evidence="3" id="KW-0812">Transmembrane</keyword>
<keyword evidence="5" id="KW-1185">Reference proteome</keyword>
<dbReference type="AlphaFoldDB" id="A0A835WHC4"/>
<name>A0A835WHC4_9CHLO</name>
<sequence>MSADVTLAGTKAELAATKAELAENEAKLAATKAELGAVGAQLQEPDLSVGDRQELKEQQTHLRTTVRQLRTSVEGLREEEHQLRELARGLRNKLIVAAASPTSPTSPTRRKSTACWWPASWLESVTPLWHVRRGDDQSSRQQQQHSVPSSSSPPAQHLSTWHNAAVVLLVFITFVVGKQCSKEEAGCSWWLAGAERGASLLFMVIYIIGMSANRGAPQVMDLVAKWLWLQELSDAIDTSLQQRVAFLPAVVRRFMGSALVESTAAAASFAVHFVTLGVFVTVADVVLRVFWAWRG</sequence>
<evidence type="ECO:0000313" key="4">
    <source>
        <dbReference type="EMBL" id="KAG2447348.1"/>
    </source>
</evidence>
<evidence type="ECO:0000313" key="5">
    <source>
        <dbReference type="Proteomes" id="UP000613740"/>
    </source>
</evidence>
<reference evidence="4" key="1">
    <citation type="journal article" date="2020" name="bioRxiv">
        <title>Comparative genomics of Chlamydomonas.</title>
        <authorList>
            <person name="Craig R.J."/>
            <person name="Hasan A.R."/>
            <person name="Ness R.W."/>
            <person name="Keightley P.D."/>
        </authorList>
    </citation>
    <scope>NUCLEOTIDE SEQUENCE</scope>
    <source>
        <strain evidence="4">CCAP 11/173</strain>
    </source>
</reference>
<feature type="transmembrane region" description="Helical" evidence="3">
    <location>
        <begin position="160"/>
        <end position="177"/>
    </location>
</feature>
<feature type="coiled-coil region" evidence="1">
    <location>
        <begin position="66"/>
        <end position="93"/>
    </location>
</feature>
<dbReference type="EMBL" id="JAEHOD010000022">
    <property type="protein sequence ID" value="KAG2447348.1"/>
    <property type="molecule type" value="Genomic_DNA"/>
</dbReference>
<feature type="coiled-coil region" evidence="1">
    <location>
        <begin position="7"/>
        <end position="34"/>
    </location>
</feature>
<keyword evidence="3" id="KW-0472">Membrane</keyword>
<dbReference type="OrthoDB" id="544367at2759"/>
<keyword evidence="3" id="KW-1133">Transmembrane helix</keyword>
<dbReference type="Proteomes" id="UP000613740">
    <property type="component" value="Unassembled WGS sequence"/>
</dbReference>
<gene>
    <name evidence="4" type="ORF">HYH02_007677</name>
</gene>
<accession>A0A835WHC4</accession>
<feature type="region of interest" description="Disordered" evidence="2">
    <location>
        <begin position="133"/>
        <end position="156"/>
    </location>
</feature>
<evidence type="ECO:0000256" key="3">
    <source>
        <dbReference type="SAM" id="Phobius"/>
    </source>
</evidence>